<evidence type="ECO:0000313" key="2">
    <source>
        <dbReference type="EMBL" id="TCW34724.1"/>
    </source>
</evidence>
<comment type="caution">
    <text evidence="2">The sequence shown here is derived from an EMBL/GenBank/DDBJ whole genome shotgun (WGS) entry which is preliminary data.</text>
</comment>
<sequence length="154" mass="16747">MPGNNLEEGDTMPTWVLVADTSRARIFHAEKAASPIEEVQTLAFPEARLRQGDLNTDRGGRGHDPSTGGHGINGEGGVKQEHAERFANLICNALETARLEGAFKKLYVIAAPSFLGVLRKQLSTSLRQLVAGEVDKNLTTQSPTNIRKNLPDFL</sequence>
<gene>
    <name evidence="2" type="ORF">EDC29_10986</name>
</gene>
<name>A0A4R4A7R5_MARGR</name>
<proteinExistence type="predicted"/>
<dbReference type="InterPro" id="IPR019291">
    <property type="entry name" value="Host_attachment_protein"/>
</dbReference>
<dbReference type="Proteomes" id="UP000295247">
    <property type="component" value="Unassembled WGS sequence"/>
</dbReference>
<feature type="compositionally biased region" description="Gly residues" evidence="1">
    <location>
        <begin position="68"/>
        <end position="77"/>
    </location>
</feature>
<accession>A0A4R4A7R5</accession>
<protein>
    <submittedName>
        <fullName evidence="2">Protein required for attachment to host cells</fullName>
    </submittedName>
</protein>
<evidence type="ECO:0000256" key="1">
    <source>
        <dbReference type="SAM" id="MobiDB-lite"/>
    </source>
</evidence>
<evidence type="ECO:0000313" key="3">
    <source>
        <dbReference type="Proteomes" id="UP000295247"/>
    </source>
</evidence>
<feature type="compositionally biased region" description="Basic and acidic residues" evidence="1">
    <location>
        <begin position="52"/>
        <end position="64"/>
    </location>
</feature>
<feature type="region of interest" description="Disordered" evidence="1">
    <location>
        <begin position="52"/>
        <end position="77"/>
    </location>
</feature>
<reference evidence="2 3" key="1">
    <citation type="submission" date="2019-03" db="EMBL/GenBank/DDBJ databases">
        <title>Genomic Encyclopedia of Type Strains, Phase IV (KMG-IV): sequencing the most valuable type-strain genomes for metagenomic binning, comparative biology and taxonomic classification.</title>
        <authorList>
            <person name="Goeker M."/>
        </authorList>
    </citation>
    <scope>NUCLEOTIDE SEQUENCE [LARGE SCALE GENOMIC DNA]</scope>
    <source>
        <strain evidence="2 3">DSM 203</strain>
    </source>
</reference>
<organism evidence="2 3">
    <name type="scientific">Marichromatium gracile</name>
    <name type="common">Chromatium gracile</name>
    <dbReference type="NCBI Taxonomy" id="1048"/>
    <lineage>
        <taxon>Bacteria</taxon>
        <taxon>Pseudomonadati</taxon>
        <taxon>Pseudomonadota</taxon>
        <taxon>Gammaproteobacteria</taxon>
        <taxon>Chromatiales</taxon>
        <taxon>Chromatiaceae</taxon>
        <taxon>Marichromatium</taxon>
    </lineage>
</organism>
<dbReference type="AlphaFoldDB" id="A0A4R4A7R5"/>
<dbReference type="RefSeq" id="WP_123140459.1">
    <property type="nucleotide sequence ID" value="NZ_NRRH01000015.1"/>
</dbReference>
<dbReference type="Pfam" id="PF10116">
    <property type="entry name" value="Host_attach"/>
    <property type="match status" value="1"/>
</dbReference>
<dbReference type="EMBL" id="SMDC01000009">
    <property type="protein sequence ID" value="TCW34724.1"/>
    <property type="molecule type" value="Genomic_DNA"/>
</dbReference>